<accession>A0ABR7LIZ0</accession>
<dbReference type="Gene3D" id="3.30.70.2390">
    <property type="match status" value="1"/>
</dbReference>
<comment type="caution">
    <text evidence="6">The sequence shown here is derived from an EMBL/GenBank/DDBJ whole genome shotgun (WGS) entry which is preliminary data.</text>
</comment>
<name>A0ABR7LIZ0_9ACTN</name>
<keyword evidence="3" id="KW-0472">Membrane</keyword>
<reference evidence="6 7" key="1">
    <citation type="submission" date="2020-06" db="EMBL/GenBank/DDBJ databases">
        <title>Actinomadura xiongansis sp. nov., isolated from soil of Baiyangdian.</title>
        <authorList>
            <person name="Zhang X."/>
        </authorList>
    </citation>
    <scope>NUCLEOTIDE SEQUENCE [LARGE SCALE GENOMIC DNA]</scope>
    <source>
        <strain evidence="6 7">HBUM206468</strain>
    </source>
</reference>
<keyword evidence="3" id="KW-1133">Transmembrane helix</keyword>
<evidence type="ECO:0000256" key="1">
    <source>
        <dbReference type="ARBA" id="ARBA00006068"/>
    </source>
</evidence>
<dbReference type="Gene3D" id="3.40.630.190">
    <property type="entry name" value="LCP protein"/>
    <property type="match status" value="1"/>
</dbReference>
<dbReference type="PANTHER" id="PTHR33392:SF6">
    <property type="entry name" value="POLYISOPRENYL-TEICHOIC ACID--PEPTIDOGLYCAN TEICHOIC ACID TRANSFERASE TAGU"/>
    <property type="match status" value="1"/>
</dbReference>
<dbReference type="Pfam" id="PF03816">
    <property type="entry name" value="LytR_cpsA_psr"/>
    <property type="match status" value="1"/>
</dbReference>
<organism evidence="6 7">
    <name type="scientific">Actinomadura alba</name>
    <dbReference type="NCBI Taxonomy" id="406431"/>
    <lineage>
        <taxon>Bacteria</taxon>
        <taxon>Bacillati</taxon>
        <taxon>Actinomycetota</taxon>
        <taxon>Actinomycetes</taxon>
        <taxon>Streptosporangiales</taxon>
        <taxon>Thermomonosporaceae</taxon>
        <taxon>Actinomadura</taxon>
    </lineage>
</organism>
<dbReference type="Proteomes" id="UP000805614">
    <property type="component" value="Unassembled WGS sequence"/>
</dbReference>
<dbReference type="Pfam" id="PF13399">
    <property type="entry name" value="LytR_C"/>
    <property type="match status" value="1"/>
</dbReference>
<feature type="domain" description="LytR/CpsA/Psr regulator C-terminal" evidence="5">
    <location>
        <begin position="425"/>
        <end position="511"/>
    </location>
</feature>
<feature type="transmembrane region" description="Helical" evidence="3">
    <location>
        <begin position="72"/>
        <end position="95"/>
    </location>
</feature>
<sequence>MTDSSNSSKSGDDVPDGGEQNGGASGAVSEPASDKISGEAPGTPAESATGAAAETPSKDGAPPRKRRRARRILKWTALSMAVILIAGAGGAYAYYRSLQGNIDKQDVNGLLGENRPKKQSKAVNILLIGSDSRAGDNAAYGALDGARADTTMLLHLSPGGDKAIGISFPRDLMVNIPACKRKNAPTSPAQFGMINAAFAFAGPSCTWQTIEELTQIHIDHFVVIDFVGFKNVVDALGGVEICLPHAVNDRKARLNLPAGRQTVQGDAALGYVRTRTGGLGNGSDLDRIDRQKKFMSAVVQKASSSDMLTDPTKFVRFLNAATKSISTDEDFSVSDMRKLAGSLKGMDAGGVRFVTVPFGAYAPDPNRVSLDRARAEPLFEAIRKDTKVPEPAPTPTVKATATKANATRAAATTAITEQPVSRDLVKVRVYNGAGPAADAAEVARRLKEERFTIVGTPSALGNGGTAKTQILYGRGAERKAATLARLVPGVKPQARGSVPAGVVYLVIGKDWKGLEGEGPTGAREVRADQNICK</sequence>
<feature type="domain" description="Cell envelope-related transcriptional attenuator" evidence="4">
    <location>
        <begin position="147"/>
        <end position="303"/>
    </location>
</feature>
<dbReference type="NCBIfam" id="TIGR00350">
    <property type="entry name" value="lytR_cpsA_psr"/>
    <property type="match status" value="1"/>
</dbReference>
<dbReference type="InterPro" id="IPR050922">
    <property type="entry name" value="LytR/CpsA/Psr_CW_biosynth"/>
</dbReference>
<evidence type="ECO:0000313" key="7">
    <source>
        <dbReference type="Proteomes" id="UP000805614"/>
    </source>
</evidence>
<evidence type="ECO:0000256" key="3">
    <source>
        <dbReference type="SAM" id="Phobius"/>
    </source>
</evidence>
<feature type="region of interest" description="Disordered" evidence="2">
    <location>
        <begin position="1"/>
        <end position="67"/>
    </location>
</feature>
<evidence type="ECO:0000256" key="2">
    <source>
        <dbReference type="SAM" id="MobiDB-lite"/>
    </source>
</evidence>
<evidence type="ECO:0000259" key="4">
    <source>
        <dbReference type="Pfam" id="PF03816"/>
    </source>
</evidence>
<gene>
    <name evidence="6" type="ORF">HKK74_04775</name>
</gene>
<proteinExistence type="inferred from homology"/>
<dbReference type="EMBL" id="JABVEC010000002">
    <property type="protein sequence ID" value="MBC6464812.1"/>
    <property type="molecule type" value="Genomic_DNA"/>
</dbReference>
<dbReference type="InterPro" id="IPR004474">
    <property type="entry name" value="LytR_CpsA_psr"/>
</dbReference>
<evidence type="ECO:0000259" key="5">
    <source>
        <dbReference type="Pfam" id="PF13399"/>
    </source>
</evidence>
<keyword evidence="3" id="KW-0812">Transmembrane</keyword>
<keyword evidence="7" id="KW-1185">Reference proteome</keyword>
<dbReference type="RefSeq" id="WP_187241790.1">
    <property type="nucleotide sequence ID" value="NZ_BAAAOK010000008.1"/>
</dbReference>
<protein>
    <submittedName>
        <fullName evidence="6">LCP family protein</fullName>
    </submittedName>
</protein>
<dbReference type="InterPro" id="IPR027381">
    <property type="entry name" value="LytR/CpsA/Psr_C"/>
</dbReference>
<evidence type="ECO:0000313" key="6">
    <source>
        <dbReference type="EMBL" id="MBC6464812.1"/>
    </source>
</evidence>
<comment type="similarity">
    <text evidence="1">Belongs to the LytR/CpsA/Psr (LCP) family.</text>
</comment>
<dbReference type="PANTHER" id="PTHR33392">
    <property type="entry name" value="POLYISOPRENYL-TEICHOIC ACID--PEPTIDOGLYCAN TEICHOIC ACID TRANSFERASE TAGU"/>
    <property type="match status" value="1"/>
</dbReference>